<dbReference type="AlphaFoldDB" id="W2TJL8"/>
<name>W2TJL8_NECAM</name>
<proteinExistence type="predicted"/>
<organism evidence="1 2">
    <name type="scientific">Necator americanus</name>
    <name type="common">Human hookworm</name>
    <dbReference type="NCBI Taxonomy" id="51031"/>
    <lineage>
        <taxon>Eukaryota</taxon>
        <taxon>Metazoa</taxon>
        <taxon>Ecdysozoa</taxon>
        <taxon>Nematoda</taxon>
        <taxon>Chromadorea</taxon>
        <taxon>Rhabditida</taxon>
        <taxon>Rhabditina</taxon>
        <taxon>Rhabditomorpha</taxon>
        <taxon>Strongyloidea</taxon>
        <taxon>Ancylostomatidae</taxon>
        <taxon>Bunostominae</taxon>
        <taxon>Necator</taxon>
    </lineage>
</organism>
<evidence type="ECO:0000313" key="1">
    <source>
        <dbReference type="EMBL" id="ETN81361.1"/>
    </source>
</evidence>
<protein>
    <recommendedName>
        <fullName evidence="3">VWFA domain-containing protein</fullName>
    </recommendedName>
</protein>
<dbReference type="SUPFAM" id="SSF53300">
    <property type="entry name" value="vWA-like"/>
    <property type="match status" value="1"/>
</dbReference>
<dbReference type="OrthoDB" id="5867826at2759"/>
<accession>W2TJL8</accession>
<evidence type="ECO:0008006" key="3">
    <source>
        <dbReference type="Google" id="ProtNLM"/>
    </source>
</evidence>
<dbReference type="Proteomes" id="UP000053676">
    <property type="component" value="Unassembled WGS sequence"/>
</dbReference>
<evidence type="ECO:0000313" key="2">
    <source>
        <dbReference type="Proteomes" id="UP000053676"/>
    </source>
</evidence>
<gene>
    <name evidence="1" type="ORF">NECAME_08538</name>
</gene>
<dbReference type="InterPro" id="IPR036465">
    <property type="entry name" value="vWFA_dom_sf"/>
</dbReference>
<dbReference type="STRING" id="51031.W2TJL8"/>
<sequence length="128" mass="13619">MSGFTVSRDSARVGILAVGADDCMLVAQLDAIRSQNTLAEYLKTLPQYESFDDEGQDIAGFNEEPEPVAQQMLKGGTYGIITVGYGPQAADRNALQSISGGERCTFTADTGALNNIVPSIQTLIKEAE</sequence>
<reference evidence="2" key="1">
    <citation type="journal article" date="2014" name="Nat. Genet.">
        <title>Genome of the human hookworm Necator americanus.</title>
        <authorList>
            <person name="Tang Y.T."/>
            <person name="Gao X."/>
            <person name="Rosa B.A."/>
            <person name="Abubucker S."/>
            <person name="Hallsworth-Pepin K."/>
            <person name="Martin J."/>
            <person name="Tyagi R."/>
            <person name="Heizer E."/>
            <person name="Zhang X."/>
            <person name="Bhonagiri-Palsikar V."/>
            <person name="Minx P."/>
            <person name="Warren W.C."/>
            <person name="Wang Q."/>
            <person name="Zhan B."/>
            <person name="Hotez P.J."/>
            <person name="Sternberg P.W."/>
            <person name="Dougall A."/>
            <person name="Gaze S.T."/>
            <person name="Mulvenna J."/>
            <person name="Sotillo J."/>
            <person name="Ranganathan S."/>
            <person name="Rabelo E.M."/>
            <person name="Wilson R.K."/>
            <person name="Felgner P.L."/>
            <person name="Bethony J."/>
            <person name="Hawdon J.M."/>
            <person name="Gasser R.B."/>
            <person name="Loukas A."/>
            <person name="Mitreva M."/>
        </authorList>
    </citation>
    <scope>NUCLEOTIDE SEQUENCE [LARGE SCALE GENOMIC DNA]</scope>
</reference>
<keyword evidence="2" id="KW-1185">Reference proteome</keyword>
<dbReference type="KEGG" id="nai:NECAME_08538"/>
<dbReference type="OMA" id="HIMHAES"/>
<dbReference type="EMBL" id="KI658746">
    <property type="protein sequence ID" value="ETN81361.1"/>
    <property type="molecule type" value="Genomic_DNA"/>
</dbReference>